<dbReference type="Gene3D" id="3.40.640.10">
    <property type="entry name" value="Type I PLP-dependent aspartate aminotransferase-like (Major domain)"/>
    <property type="match status" value="1"/>
</dbReference>
<keyword evidence="6" id="KW-0238">DNA-binding</keyword>
<dbReference type="PANTHER" id="PTHR46577">
    <property type="entry name" value="HTH-TYPE TRANSCRIPTIONAL REGULATORY PROTEIN GABR"/>
    <property type="match status" value="1"/>
</dbReference>
<dbReference type="Proteomes" id="UP001649381">
    <property type="component" value="Unassembled WGS sequence"/>
</dbReference>
<dbReference type="Gene3D" id="1.10.10.10">
    <property type="entry name" value="Winged helix-like DNA-binding domain superfamily/Winged helix DNA-binding domain"/>
    <property type="match status" value="1"/>
</dbReference>
<dbReference type="SUPFAM" id="SSF53383">
    <property type="entry name" value="PLP-dependent transferases"/>
    <property type="match status" value="1"/>
</dbReference>
<dbReference type="InterPro" id="IPR036388">
    <property type="entry name" value="WH-like_DNA-bd_sf"/>
</dbReference>
<dbReference type="InterPro" id="IPR015424">
    <property type="entry name" value="PyrdxlP-dep_Trfase"/>
</dbReference>
<evidence type="ECO:0000256" key="6">
    <source>
        <dbReference type="ARBA" id="ARBA00023125"/>
    </source>
</evidence>
<gene>
    <name evidence="9" type="ORF">L2716_15585</name>
</gene>
<name>A0ABS9H5J7_9BACL</name>
<keyword evidence="3 9" id="KW-0808">Transferase</keyword>
<evidence type="ECO:0000256" key="2">
    <source>
        <dbReference type="ARBA" id="ARBA00005384"/>
    </source>
</evidence>
<dbReference type="InterPro" id="IPR004839">
    <property type="entry name" value="Aminotransferase_I/II_large"/>
</dbReference>
<dbReference type="SUPFAM" id="SSF46785">
    <property type="entry name" value="Winged helix' DNA-binding domain"/>
    <property type="match status" value="1"/>
</dbReference>
<keyword evidence="7" id="KW-0804">Transcription</keyword>
<dbReference type="SMART" id="SM00345">
    <property type="entry name" value="HTH_GNTR"/>
    <property type="match status" value="1"/>
</dbReference>
<feature type="domain" description="HTH gntR-type" evidence="8">
    <location>
        <begin position="11"/>
        <end position="79"/>
    </location>
</feature>
<evidence type="ECO:0000256" key="5">
    <source>
        <dbReference type="ARBA" id="ARBA00023015"/>
    </source>
</evidence>
<proteinExistence type="inferred from homology"/>
<dbReference type="CDD" id="cd07377">
    <property type="entry name" value="WHTH_GntR"/>
    <property type="match status" value="1"/>
</dbReference>
<dbReference type="Gene3D" id="3.90.1150.10">
    <property type="entry name" value="Aspartate Aminotransferase, domain 1"/>
    <property type="match status" value="1"/>
</dbReference>
<comment type="cofactor">
    <cofactor evidence="1">
        <name>pyridoxal 5'-phosphate</name>
        <dbReference type="ChEBI" id="CHEBI:597326"/>
    </cofactor>
</comment>
<dbReference type="PANTHER" id="PTHR46577:SF1">
    <property type="entry name" value="HTH-TYPE TRANSCRIPTIONAL REGULATORY PROTEIN GABR"/>
    <property type="match status" value="1"/>
</dbReference>
<protein>
    <submittedName>
        <fullName evidence="9">PLP-dependent aminotransferase family protein</fullName>
    </submittedName>
</protein>
<accession>A0ABS9H5J7</accession>
<dbReference type="InterPro" id="IPR000524">
    <property type="entry name" value="Tscrpt_reg_HTH_GntR"/>
</dbReference>
<keyword evidence="5" id="KW-0805">Transcription regulation</keyword>
<evidence type="ECO:0000256" key="1">
    <source>
        <dbReference type="ARBA" id="ARBA00001933"/>
    </source>
</evidence>
<evidence type="ECO:0000259" key="8">
    <source>
        <dbReference type="PROSITE" id="PS50949"/>
    </source>
</evidence>
<dbReference type="Pfam" id="PF00155">
    <property type="entry name" value="Aminotran_1_2"/>
    <property type="match status" value="1"/>
</dbReference>
<dbReference type="RefSeq" id="WP_236337929.1">
    <property type="nucleotide sequence ID" value="NZ_JAKIJS010000002.1"/>
</dbReference>
<dbReference type="CDD" id="cd00609">
    <property type="entry name" value="AAT_like"/>
    <property type="match status" value="1"/>
</dbReference>
<keyword evidence="10" id="KW-1185">Reference proteome</keyword>
<dbReference type="InterPro" id="IPR015422">
    <property type="entry name" value="PyrdxlP-dep_Trfase_small"/>
</dbReference>
<dbReference type="Pfam" id="PF00392">
    <property type="entry name" value="GntR"/>
    <property type="match status" value="1"/>
</dbReference>
<evidence type="ECO:0000256" key="7">
    <source>
        <dbReference type="ARBA" id="ARBA00023163"/>
    </source>
</evidence>
<sequence>MKLVVQKDSATPIHQQIYHQVLNRIQTGSLPDGEKMPSLRKLSNELDVNYLTVNKVYQRLEEERHIEILQGKGAFVRSRHKTKPFIDGEKEQEVFSTLLQRSQYLVNRSKSHYDFSKAVVSPGLLPSHFLAQQTKAIIDQNPMILTTYGPVEGDEELREEVAIYVEQQLGYRTEANDILITSGVQQGINIVANTFLSPTDTVAVESPCYGAAIDTFMNKGNAILPIEMDDEGMRMDVLETHCRTAPPKLVYVNPTFQNPTARTMSERRRKELLELAETYNFLIIEDDSFSEVYFDGVLPPKPIKYFDSTGHCIFLKGFSKTMAPGIRLGAIIADESLYESLYISKASMDVGSPLLNQKALLPFMKTKRMKDHLEKLRIALQIRRDMTIEILDVYLNGQIRYEQPKGGLNLWVELPDTIDVEALQRLAKEHSISFLPGSACYVTDSPTSSIRLSYSTLSDRENTEGITQLASLIASQLSRS</sequence>
<comment type="similarity">
    <text evidence="2">In the C-terminal section; belongs to the class-I pyridoxal-phosphate-dependent aminotransferase family.</text>
</comment>
<comment type="caution">
    <text evidence="9">The sequence shown here is derived from an EMBL/GenBank/DDBJ whole genome shotgun (WGS) entry which is preliminary data.</text>
</comment>
<dbReference type="InterPro" id="IPR051446">
    <property type="entry name" value="HTH_trans_reg/aminotransferase"/>
</dbReference>
<evidence type="ECO:0000256" key="3">
    <source>
        <dbReference type="ARBA" id="ARBA00022576"/>
    </source>
</evidence>
<dbReference type="GO" id="GO:0008483">
    <property type="term" value="F:transaminase activity"/>
    <property type="evidence" value="ECO:0007669"/>
    <property type="project" value="UniProtKB-KW"/>
</dbReference>
<dbReference type="PROSITE" id="PS50949">
    <property type="entry name" value="HTH_GNTR"/>
    <property type="match status" value="1"/>
</dbReference>
<evidence type="ECO:0000313" key="9">
    <source>
        <dbReference type="EMBL" id="MCF6139158.1"/>
    </source>
</evidence>
<keyword evidence="4" id="KW-0663">Pyridoxal phosphate</keyword>
<dbReference type="InterPro" id="IPR036390">
    <property type="entry name" value="WH_DNA-bd_sf"/>
</dbReference>
<keyword evidence="3 9" id="KW-0032">Aminotransferase</keyword>
<dbReference type="InterPro" id="IPR015421">
    <property type="entry name" value="PyrdxlP-dep_Trfase_major"/>
</dbReference>
<evidence type="ECO:0000313" key="10">
    <source>
        <dbReference type="Proteomes" id="UP001649381"/>
    </source>
</evidence>
<dbReference type="EMBL" id="JAKIJS010000002">
    <property type="protein sequence ID" value="MCF6139158.1"/>
    <property type="molecule type" value="Genomic_DNA"/>
</dbReference>
<evidence type="ECO:0000256" key="4">
    <source>
        <dbReference type="ARBA" id="ARBA00022898"/>
    </source>
</evidence>
<organism evidence="9 10">
    <name type="scientific">Pseudalkalibacillus berkeleyi</name>
    <dbReference type="NCBI Taxonomy" id="1069813"/>
    <lineage>
        <taxon>Bacteria</taxon>
        <taxon>Bacillati</taxon>
        <taxon>Bacillota</taxon>
        <taxon>Bacilli</taxon>
        <taxon>Bacillales</taxon>
        <taxon>Fictibacillaceae</taxon>
        <taxon>Pseudalkalibacillus</taxon>
    </lineage>
</organism>
<reference evidence="9 10" key="1">
    <citation type="submission" date="2022-01" db="EMBL/GenBank/DDBJ databases">
        <title>Alkalihalobacillus sp. EGI L200015, a novel bacterium isolated from a salt lake sediment.</title>
        <authorList>
            <person name="Gao L."/>
            <person name="Fang B.-Z."/>
            <person name="Li W.-J."/>
        </authorList>
    </citation>
    <scope>NUCLEOTIDE SEQUENCE [LARGE SCALE GENOMIC DNA]</scope>
    <source>
        <strain evidence="9 10">KCTC 12718</strain>
    </source>
</reference>